<dbReference type="PIRSF" id="PIRSF006402">
    <property type="entry name" value="UCP006402_thioredoxin"/>
    <property type="match status" value="1"/>
</dbReference>
<dbReference type="PANTHER" id="PTHR42899">
    <property type="entry name" value="SPERMATOGENESIS-ASSOCIATED PROTEIN 20"/>
    <property type="match status" value="1"/>
</dbReference>
<organism evidence="2 3">
    <name type="scientific">Pontivivens insulae</name>
    <dbReference type="NCBI Taxonomy" id="1639689"/>
    <lineage>
        <taxon>Bacteria</taxon>
        <taxon>Pseudomonadati</taxon>
        <taxon>Pseudomonadota</taxon>
        <taxon>Alphaproteobacteria</taxon>
        <taxon>Rhodobacterales</taxon>
        <taxon>Paracoccaceae</taxon>
        <taxon>Pontivivens</taxon>
    </lineage>
</organism>
<dbReference type="EMBL" id="OMKW01000004">
    <property type="protein sequence ID" value="SPF31074.1"/>
    <property type="molecule type" value="Genomic_DNA"/>
</dbReference>
<dbReference type="Pfam" id="PF03190">
    <property type="entry name" value="Thioredox_DsbH"/>
    <property type="match status" value="1"/>
</dbReference>
<dbReference type="InterPro" id="IPR008928">
    <property type="entry name" value="6-hairpin_glycosidase_sf"/>
</dbReference>
<feature type="domain" description="Spermatogenesis-associated protein 20-like TRX" evidence="1">
    <location>
        <begin position="45"/>
        <end position="200"/>
    </location>
</feature>
<dbReference type="Gene3D" id="3.40.30.10">
    <property type="entry name" value="Glutaredoxin"/>
    <property type="match status" value="1"/>
</dbReference>
<dbReference type="OrthoDB" id="9762614at2"/>
<dbReference type="Proteomes" id="UP000244932">
    <property type="component" value="Unassembled WGS sequence"/>
</dbReference>
<dbReference type="InterPro" id="IPR036249">
    <property type="entry name" value="Thioredoxin-like_sf"/>
</dbReference>
<dbReference type="SUPFAM" id="SSF48208">
    <property type="entry name" value="Six-hairpin glycosidases"/>
    <property type="match status" value="1"/>
</dbReference>
<dbReference type="InterPro" id="IPR024705">
    <property type="entry name" value="Ssp411"/>
</dbReference>
<evidence type="ECO:0000313" key="3">
    <source>
        <dbReference type="Proteomes" id="UP000244932"/>
    </source>
</evidence>
<reference evidence="2 3" key="1">
    <citation type="submission" date="2018-03" db="EMBL/GenBank/DDBJ databases">
        <authorList>
            <person name="Keele B.F."/>
        </authorList>
    </citation>
    <scope>NUCLEOTIDE SEQUENCE [LARGE SCALE GENOMIC DNA]</scope>
    <source>
        <strain evidence="2 3">CeCT 8812</strain>
    </source>
</reference>
<evidence type="ECO:0000313" key="2">
    <source>
        <dbReference type="EMBL" id="SPF31074.1"/>
    </source>
</evidence>
<protein>
    <recommendedName>
        <fullName evidence="1">Spermatogenesis-associated protein 20-like TRX domain-containing protein</fullName>
    </recommendedName>
</protein>
<dbReference type="InterPro" id="IPR004879">
    <property type="entry name" value="Ssp411-like_TRX"/>
</dbReference>
<dbReference type="RefSeq" id="WP_108783746.1">
    <property type="nucleotide sequence ID" value="NZ_OMKW01000004.1"/>
</dbReference>
<accession>A0A2R8AFQ6</accession>
<gene>
    <name evidence="2" type="ORF">POI8812_03425</name>
</gene>
<dbReference type="SUPFAM" id="SSF52833">
    <property type="entry name" value="Thioredoxin-like"/>
    <property type="match status" value="1"/>
</dbReference>
<dbReference type="GO" id="GO:0005975">
    <property type="term" value="P:carbohydrate metabolic process"/>
    <property type="evidence" value="ECO:0007669"/>
    <property type="project" value="InterPro"/>
</dbReference>
<evidence type="ECO:0000259" key="1">
    <source>
        <dbReference type="Pfam" id="PF03190"/>
    </source>
</evidence>
<keyword evidence="3" id="KW-1185">Reference proteome</keyword>
<dbReference type="PANTHER" id="PTHR42899:SF1">
    <property type="entry name" value="SPERMATOGENESIS-ASSOCIATED PROTEIN 20"/>
    <property type="match status" value="1"/>
</dbReference>
<sequence length="708" mass="77441">MTRTPPGAELTPEVHARLNAALAAKGPGYVPRTHLMEGDQPRYVNRLIAEASPYLIQHAHNPVDWWPYGPEALAEAARRNLPIFLSAGYATCHWCHVMEEESFDNEEVAALLNTKFVPVKLDREQRPDVDQVYILATMLQHRHAGWPNSIWMLPDGRPFHTGTYFRTPHFLQVLGAIAQGWQGGQRDQFESVGTQLSAAIQRMQTQVVDPAALDGAAPAALAHLGSLYNAEDGGFSNGTQFPQEGHLLFLLDHWRRTGDAVARDMALGSLRGMIAGGLHDHVGGGFHRYTVDVNWRTPHFEKMLYNQALMTRALIEGWQASGDPAMARAVERCIDYVLRDMTAEDGAFYSAEDADSLDSSGKLEEGAFYVFAPDEVEDPWVAQTLGLHEVPTLEAGPVPHLRPGTEIDFERLDPALAALRLQRDARPRPLRDDKVIGGWNGLMIRAMADAGTAFERADWTAAADRAFDAVMARLGPIDTLARLDLDGTRREAANLSDYAWLALAAHALNRMDTAEALLDAALERFATPGGRLALTLDGPLGAVFETEDGATPAGESAALEILALMNAARPDAIRDARANTLLQALSGRVAEMPVARLEALRAARILQAGQTGWHRVEGPVTITLRPGVLTLTIAEGWHIAAEGAEDLYPAHVEGVHADWPEPDIWEGRPAYFGTVAVPLSGRGTMTLTYQPCSEEACLLPRKLEFRLA</sequence>
<dbReference type="AlphaFoldDB" id="A0A2R8AFQ6"/>
<proteinExistence type="predicted"/>
<name>A0A2R8AFQ6_9RHOB</name>
<dbReference type="CDD" id="cd02955">
    <property type="entry name" value="SSP411"/>
    <property type="match status" value="1"/>
</dbReference>